<gene>
    <name evidence="2" type="ORF">AB0I59_07280</name>
</gene>
<organism evidence="2 3">
    <name type="scientific">Microtetraspora glauca</name>
    <dbReference type="NCBI Taxonomy" id="1996"/>
    <lineage>
        <taxon>Bacteria</taxon>
        <taxon>Bacillati</taxon>
        <taxon>Actinomycetota</taxon>
        <taxon>Actinomycetes</taxon>
        <taxon>Streptosporangiales</taxon>
        <taxon>Streptosporangiaceae</taxon>
        <taxon>Microtetraspora</taxon>
    </lineage>
</organism>
<dbReference type="InterPro" id="IPR039536">
    <property type="entry name" value="TetR_C_Proteobacteria"/>
</dbReference>
<feature type="domain" description="Transcriptional regulator TetR C-terminal Proteobacteria type" evidence="1">
    <location>
        <begin position="22"/>
        <end position="140"/>
    </location>
</feature>
<dbReference type="Pfam" id="PF14246">
    <property type="entry name" value="TetR_C_7"/>
    <property type="match status" value="1"/>
</dbReference>
<sequence length="141" mass="15547">MPWLAELCPARPPHPDDLERDLLALAHAWVGLMTDFSDHFSLVRHIHAEAGHIPAEALDAWQEAGPRAVGHELASAMATLNDHGLIDVHGDPAQAASHFMSFISTDIVQRSYWGVIPLPKEEEERLTTAGVRAFLRAYAAR</sequence>
<proteinExistence type="predicted"/>
<dbReference type="Gene3D" id="1.10.357.10">
    <property type="entry name" value="Tetracycline Repressor, domain 2"/>
    <property type="match status" value="1"/>
</dbReference>
<evidence type="ECO:0000259" key="1">
    <source>
        <dbReference type="Pfam" id="PF14246"/>
    </source>
</evidence>
<dbReference type="RefSeq" id="WP_061252455.1">
    <property type="nucleotide sequence ID" value="NZ_JBFALK010000003.1"/>
</dbReference>
<dbReference type="EMBL" id="JBFALK010000003">
    <property type="protein sequence ID" value="MEV0968420.1"/>
    <property type="molecule type" value="Genomic_DNA"/>
</dbReference>
<comment type="caution">
    <text evidence="2">The sequence shown here is derived from an EMBL/GenBank/DDBJ whole genome shotgun (WGS) entry which is preliminary data.</text>
</comment>
<evidence type="ECO:0000313" key="2">
    <source>
        <dbReference type="EMBL" id="MEV0968420.1"/>
    </source>
</evidence>
<name>A0ABV3G9V9_MICGL</name>
<evidence type="ECO:0000313" key="3">
    <source>
        <dbReference type="Proteomes" id="UP001551675"/>
    </source>
</evidence>
<accession>A0ABV3G9V9</accession>
<reference evidence="2 3" key="1">
    <citation type="submission" date="2024-06" db="EMBL/GenBank/DDBJ databases">
        <title>The Natural Products Discovery Center: Release of the First 8490 Sequenced Strains for Exploring Actinobacteria Biosynthetic Diversity.</title>
        <authorList>
            <person name="Kalkreuter E."/>
            <person name="Kautsar S.A."/>
            <person name="Yang D."/>
            <person name="Bader C.D."/>
            <person name="Teijaro C.N."/>
            <person name="Fluegel L."/>
            <person name="Davis C.M."/>
            <person name="Simpson J.R."/>
            <person name="Lauterbach L."/>
            <person name="Steele A.D."/>
            <person name="Gui C."/>
            <person name="Meng S."/>
            <person name="Li G."/>
            <person name="Viehrig K."/>
            <person name="Ye F."/>
            <person name="Su P."/>
            <person name="Kiefer A.F."/>
            <person name="Nichols A."/>
            <person name="Cepeda A.J."/>
            <person name="Yan W."/>
            <person name="Fan B."/>
            <person name="Jiang Y."/>
            <person name="Adhikari A."/>
            <person name="Zheng C.-J."/>
            <person name="Schuster L."/>
            <person name="Cowan T.M."/>
            <person name="Smanski M.J."/>
            <person name="Chevrette M.G."/>
            <person name="De Carvalho L.P.S."/>
            <person name="Shen B."/>
        </authorList>
    </citation>
    <scope>NUCLEOTIDE SEQUENCE [LARGE SCALE GENOMIC DNA]</scope>
    <source>
        <strain evidence="2 3">NPDC050100</strain>
    </source>
</reference>
<protein>
    <submittedName>
        <fullName evidence="2">TetR/AcrR family transcriptional regulator C-terminal domain-containing protein</fullName>
    </submittedName>
</protein>
<keyword evidence="3" id="KW-1185">Reference proteome</keyword>
<dbReference type="Proteomes" id="UP001551675">
    <property type="component" value="Unassembled WGS sequence"/>
</dbReference>